<keyword evidence="3" id="KW-0012">Acyltransferase</keyword>
<evidence type="ECO:0000259" key="2">
    <source>
        <dbReference type="SMART" id="SM00563"/>
    </source>
</evidence>
<evidence type="ECO:0000313" key="3">
    <source>
        <dbReference type="EMBL" id="QBK92189.1"/>
    </source>
</evidence>
<name>A0A481ZAR5_9VIRU</name>
<dbReference type="SMART" id="SM00563">
    <property type="entry name" value="PlsC"/>
    <property type="match status" value="1"/>
</dbReference>
<evidence type="ECO:0000256" key="1">
    <source>
        <dbReference type="SAM" id="Phobius"/>
    </source>
</evidence>
<sequence>MWKDLKEIFIAPVKVFSRLLLQLMGWRLMSAAQIHRFQSKTKTVYVYPHTSYWDFVIVMLYTFAHPEAFEHSWALMKPQPFHYFGRFLRWYGFLPATKRGSKGEGFVEKTARFLKPKDQFNLFISPEGTRTASPWKSGYYYLARALDANIGVFGFDYEKMSPVLKDDVNVSEFDVLNVPYGDDPRIKLEAVLQETMWDIVPLYPSSSFTPVRAYRITKWMNTQKLTMLVPYILLHGIFLFYVLG</sequence>
<proteinExistence type="predicted"/>
<protein>
    <submittedName>
        <fullName evidence="3">Acyltransferase</fullName>
    </submittedName>
</protein>
<keyword evidence="1" id="KW-0472">Membrane</keyword>
<dbReference type="GO" id="GO:0016746">
    <property type="term" value="F:acyltransferase activity"/>
    <property type="evidence" value="ECO:0007669"/>
    <property type="project" value="UniProtKB-KW"/>
</dbReference>
<dbReference type="EMBL" id="MK500568">
    <property type="protein sequence ID" value="QBK92189.1"/>
    <property type="molecule type" value="Genomic_DNA"/>
</dbReference>
<feature type="domain" description="Phospholipid/glycerol acyltransferase" evidence="2">
    <location>
        <begin position="43"/>
        <end position="158"/>
    </location>
</feature>
<keyword evidence="3" id="KW-0808">Transferase</keyword>
<feature type="transmembrane region" description="Helical" evidence="1">
    <location>
        <begin position="225"/>
        <end position="243"/>
    </location>
</feature>
<accession>A0A481ZAR5</accession>
<reference evidence="3" key="1">
    <citation type="journal article" date="2019" name="MBio">
        <title>Virus Genomes from Deep Sea Sediments Expand the Ocean Megavirome and Support Independent Origins of Viral Gigantism.</title>
        <authorList>
            <person name="Backstrom D."/>
            <person name="Yutin N."/>
            <person name="Jorgensen S.L."/>
            <person name="Dharamshi J."/>
            <person name="Homa F."/>
            <person name="Zaremba-Niedwiedzka K."/>
            <person name="Spang A."/>
            <person name="Wolf Y.I."/>
            <person name="Koonin E.V."/>
            <person name="Ettema T.J."/>
        </authorList>
    </citation>
    <scope>NUCLEOTIDE SEQUENCE</scope>
</reference>
<gene>
    <name evidence="3" type="ORF">LCPAC304_05360</name>
</gene>
<dbReference type="Pfam" id="PF01553">
    <property type="entry name" value="Acyltransferase"/>
    <property type="match status" value="1"/>
</dbReference>
<dbReference type="InterPro" id="IPR002123">
    <property type="entry name" value="Plipid/glycerol_acylTrfase"/>
</dbReference>
<keyword evidence="1" id="KW-0812">Transmembrane</keyword>
<keyword evidence="1" id="KW-1133">Transmembrane helix</keyword>
<organism evidence="3">
    <name type="scientific">Pithovirus LCPAC304</name>
    <dbReference type="NCBI Taxonomy" id="2506594"/>
    <lineage>
        <taxon>Viruses</taxon>
        <taxon>Pithoviruses</taxon>
    </lineage>
</organism>
<dbReference type="SUPFAM" id="SSF69593">
    <property type="entry name" value="Glycerol-3-phosphate (1)-acyltransferase"/>
    <property type="match status" value="1"/>
</dbReference>